<feature type="transmembrane region" description="Helical" evidence="1">
    <location>
        <begin position="282"/>
        <end position="301"/>
    </location>
</feature>
<comment type="caution">
    <text evidence="2">The sequence shown here is derived from an EMBL/GenBank/DDBJ whole genome shotgun (WGS) entry which is preliminary data.</text>
</comment>
<feature type="transmembrane region" description="Helical" evidence="1">
    <location>
        <begin position="307"/>
        <end position="327"/>
    </location>
</feature>
<feature type="transmembrane region" description="Helical" evidence="1">
    <location>
        <begin position="177"/>
        <end position="194"/>
    </location>
</feature>
<keyword evidence="1" id="KW-0472">Membrane</keyword>
<dbReference type="AlphaFoldDB" id="A0A0F9TZP1"/>
<keyword evidence="1" id="KW-1133">Transmembrane helix</keyword>
<reference evidence="2" key="1">
    <citation type="journal article" date="2015" name="Nature">
        <title>Complex archaea that bridge the gap between prokaryotes and eukaryotes.</title>
        <authorList>
            <person name="Spang A."/>
            <person name="Saw J.H."/>
            <person name="Jorgensen S.L."/>
            <person name="Zaremba-Niedzwiedzka K."/>
            <person name="Martijn J."/>
            <person name="Lind A.E."/>
            <person name="van Eijk R."/>
            <person name="Schleper C."/>
            <person name="Guy L."/>
            <person name="Ettema T.J."/>
        </authorList>
    </citation>
    <scope>NUCLEOTIDE SEQUENCE</scope>
</reference>
<dbReference type="EMBL" id="LAZR01001310">
    <property type="protein sequence ID" value="KKN46828.1"/>
    <property type="molecule type" value="Genomic_DNA"/>
</dbReference>
<feature type="transmembrane region" description="Helical" evidence="1">
    <location>
        <begin position="255"/>
        <end position="275"/>
    </location>
</feature>
<evidence type="ECO:0000256" key="1">
    <source>
        <dbReference type="SAM" id="Phobius"/>
    </source>
</evidence>
<name>A0A0F9TZP1_9ZZZZ</name>
<feature type="transmembrane region" description="Helical" evidence="1">
    <location>
        <begin position="80"/>
        <end position="100"/>
    </location>
</feature>
<sequence length="418" mass="43671">MVNVEKNTQPAQLPAYALFAALLAAAGLPIYIHAPKFFVDEYGVSLTALGIVLFGLRSLDVIQDPLLGRLAEVLRNRRSLAVAIGSSVMAISMFALFAMTPSLPPLVWFGLTLTGVFSSFSFLTICFYAQGVSKAGALPGRGHLALARWRETGALLGVCVASVAPVVLATIMGKPFTGFAIGFAVLALVATIAMRGEWRTVSTSAPTGFDVILKDNVARRLLLIAFLNAAPVAVTSTLFLFYVEATLQSAEWAGPLLLVFFLSAAIAAPFWGFLAEAYGAKPVLLAAMAMAIVAFAGAFFLGAGDVAFFAVVCIVSGAALGADLTLLPAMFATRLAKIAPSAAEGFGLWAFVSKLTLAFSAVTLLPILQMSGFISGELINTPHAIATLVWLYAGLPCALKGVAMAVLAGTSLHEDDTL</sequence>
<gene>
    <name evidence="2" type="ORF">LCGC14_0669100</name>
</gene>
<protein>
    <recommendedName>
        <fullName evidence="3">Major facilitator superfamily (MFS) profile domain-containing protein</fullName>
    </recommendedName>
</protein>
<feature type="transmembrane region" description="Helical" evidence="1">
    <location>
        <begin position="152"/>
        <end position="171"/>
    </location>
</feature>
<dbReference type="SUPFAM" id="SSF103473">
    <property type="entry name" value="MFS general substrate transporter"/>
    <property type="match status" value="1"/>
</dbReference>
<feature type="transmembrane region" description="Helical" evidence="1">
    <location>
        <begin position="12"/>
        <end position="30"/>
    </location>
</feature>
<feature type="transmembrane region" description="Helical" evidence="1">
    <location>
        <begin position="106"/>
        <end position="131"/>
    </location>
</feature>
<feature type="transmembrane region" description="Helical" evidence="1">
    <location>
        <begin position="388"/>
        <end position="408"/>
    </location>
</feature>
<evidence type="ECO:0008006" key="3">
    <source>
        <dbReference type="Google" id="ProtNLM"/>
    </source>
</evidence>
<feature type="transmembrane region" description="Helical" evidence="1">
    <location>
        <begin position="221"/>
        <end position="243"/>
    </location>
</feature>
<evidence type="ECO:0000313" key="2">
    <source>
        <dbReference type="EMBL" id="KKN46828.1"/>
    </source>
</evidence>
<keyword evidence="1" id="KW-0812">Transmembrane</keyword>
<dbReference type="InterPro" id="IPR036259">
    <property type="entry name" value="MFS_trans_sf"/>
</dbReference>
<dbReference type="Pfam" id="PF13347">
    <property type="entry name" value="MFS_2"/>
    <property type="match status" value="1"/>
</dbReference>
<organism evidence="2">
    <name type="scientific">marine sediment metagenome</name>
    <dbReference type="NCBI Taxonomy" id="412755"/>
    <lineage>
        <taxon>unclassified sequences</taxon>
        <taxon>metagenomes</taxon>
        <taxon>ecological metagenomes</taxon>
    </lineage>
</organism>
<proteinExistence type="predicted"/>
<accession>A0A0F9TZP1</accession>
<feature type="transmembrane region" description="Helical" evidence="1">
    <location>
        <begin position="348"/>
        <end position="368"/>
    </location>
</feature>
<dbReference type="Gene3D" id="1.20.1250.20">
    <property type="entry name" value="MFS general substrate transporter like domains"/>
    <property type="match status" value="2"/>
</dbReference>
<feature type="transmembrane region" description="Helical" evidence="1">
    <location>
        <begin position="42"/>
        <end position="59"/>
    </location>
</feature>